<dbReference type="EMBL" id="BAABDK010000033">
    <property type="protein sequence ID" value="GAA4052472.1"/>
    <property type="molecule type" value="Genomic_DNA"/>
</dbReference>
<accession>A0ABP7UTH8</accession>
<organism evidence="1 2">
    <name type="scientific">Hymenobacter glaciei</name>
    <dbReference type="NCBI Taxonomy" id="877209"/>
    <lineage>
        <taxon>Bacteria</taxon>
        <taxon>Pseudomonadati</taxon>
        <taxon>Bacteroidota</taxon>
        <taxon>Cytophagia</taxon>
        <taxon>Cytophagales</taxon>
        <taxon>Hymenobacteraceae</taxon>
        <taxon>Hymenobacter</taxon>
    </lineage>
</organism>
<protein>
    <recommendedName>
        <fullName evidence="3">SMI1/KNR4 family protein</fullName>
    </recommendedName>
</protein>
<proteinExistence type="predicted"/>
<reference evidence="2" key="1">
    <citation type="journal article" date="2019" name="Int. J. Syst. Evol. Microbiol.">
        <title>The Global Catalogue of Microorganisms (GCM) 10K type strain sequencing project: providing services to taxonomists for standard genome sequencing and annotation.</title>
        <authorList>
            <consortium name="The Broad Institute Genomics Platform"/>
            <consortium name="The Broad Institute Genome Sequencing Center for Infectious Disease"/>
            <person name="Wu L."/>
            <person name="Ma J."/>
        </authorList>
    </citation>
    <scope>NUCLEOTIDE SEQUENCE [LARGE SCALE GENOMIC DNA]</scope>
    <source>
        <strain evidence="2">JCM 17225</strain>
    </source>
</reference>
<name>A0ABP7UTH8_9BACT</name>
<evidence type="ECO:0000313" key="2">
    <source>
        <dbReference type="Proteomes" id="UP001501469"/>
    </source>
</evidence>
<gene>
    <name evidence="1" type="ORF">GCM10022409_44210</name>
</gene>
<dbReference type="RefSeq" id="WP_345058995.1">
    <property type="nucleotide sequence ID" value="NZ_BAABDK010000033.1"/>
</dbReference>
<sequence length="177" mass="20030">MILENIYRLDYPIYDPEAASGAWPISADPDASVESQPLGLLLQFSSLATGLFVYITNDSEQICYEVVNVADMLAYVPNYFGYISLVSEQSDMQKLVGSELQQIHMGFADGHPLDHKLLFGIKLEFDASALIFLNNCDEGCYLFEGSEKHVDFFTHYSKVFTEIKWQEQHQLLEQIAA</sequence>
<comment type="caution">
    <text evidence="1">The sequence shown here is derived from an EMBL/GenBank/DDBJ whole genome shotgun (WGS) entry which is preliminary data.</text>
</comment>
<dbReference type="Proteomes" id="UP001501469">
    <property type="component" value="Unassembled WGS sequence"/>
</dbReference>
<evidence type="ECO:0000313" key="1">
    <source>
        <dbReference type="EMBL" id="GAA4052472.1"/>
    </source>
</evidence>
<keyword evidence="2" id="KW-1185">Reference proteome</keyword>
<evidence type="ECO:0008006" key="3">
    <source>
        <dbReference type="Google" id="ProtNLM"/>
    </source>
</evidence>